<evidence type="ECO:0000313" key="2">
    <source>
        <dbReference type="EMBL" id="MEE3719891.1"/>
    </source>
</evidence>
<dbReference type="Proteomes" id="UP001333818">
    <property type="component" value="Unassembled WGS sequence"/>
</dbReference>
<accession>A0AAW9Q430</accession>
<sequence length="110" mass="12901">MKLLFDHNLSPRLVVSLAELFPDSNHVFQLELDRVEDRQIWEYAKANDFIIVTRDSDYNELQILLGFPPKLVWIRRGNCSTNEIENILKTHYPDIQELTNIESLGLLALY</sequence>
<gene>
    <name evidence="2" type="ORF">V2H45_24425</name>
</gene>
<name>A0AAW9Q430_9CYAN</name>
<dbReference type="AlphaFoldDB" id="A0AAW9Q430"/>
<dbReference type="EMBL" id="JAZBJZ010000185">
    <property type="protein sequence ID" value="MEE3719891.1"/>
    <property type="molecule type" value="Genomic_DNA"/>
</dbReference>
<dbReference type="InterPro" id="IPR041049">
    <property type="entry name" value="DUF5615"/>
</dbReference>
<proteinExistence type="predicted"/>
<keyword evidence="3" id="KW-1185">Reference proteome</keyword>
<dbReference type="Pfam" id="PF18480">
    <property type="entry name" value="DUF5615"/>
    <property type="match status" value="1"/>
</dbReference>
<dbReference type="RefSeq" id="WP_330486329.1">
    <property type="nucleotide sequence ID" value="NZ_JAZBJZ010000185.1"/>
</dbReference>
<comment type="caution">
    <text evidence="2">The sequence shown here is derived from an EMBL/GenBank/DDBJ whole genome shotgun (WGS) entry which is preliminary data.</text>
</comment>
<evidence type="ECO:0000313" key="3">
    <source>
        <dbReference type="Proteomes" id="UP001333818"/>
    </source>
</evidence>
<organism evidence="2 3">
    <name type="scientific">Tumidithrix elongata BACA0141</name>
    <dbReference type="NCBI Taxonomy" id="2716417"/>
    <lineage>
        <taxon>Bacteria</taxon>
        <taxon>Bacillati</taxon>
        <taxon>Cyanobacteriota</taxon>
        <taxon>Cyanophyceae</taxon>
        <taxon>Pseudanabaenales</taxon>
        <taxon>Pseudanabaenaceae</taxon>
        <taxon>Tumidithrix</taxon>
        <taxon>Tumidithrix elongata</taxon>
    </lineage>
</organism>
<feature type="domain" description="DUF5615" evidence="1">
    <location>
        <begin position="1"/>
        <end position="108"/>
    </location>
</feature>
<reference evidence="2" key="1">
    <citation type="submission" date="2024-01" db="EMBL/GenBank/DDBJ databases">
        <title>Bank of Algae and Cyanobacteria of the Azores (BACA) strain genomes.</title>
        <authorList>
            <person name="Luz R."/>
            <person name="Cordeiro R."/>
            <person name="Fonseca A."/>
            <person name="Goncalves V."/>
        </authorList>
    </citation>
    <scope>NUCLEOTIDE SEQUENCE</scope>
    <source>
        <strain evidence="2">BACA0141</strain>
    </source>
</reference>
<evidence type="ECO:0000259" key="1">
    <source>
        <dbReference type="Pfam" id="PF18480"/>
    </source>
</evidence>
<protein>
    <submittedName>
        <fullName evidence="2">DUF5615 family PIN-like protein</fullName>
    </submittedName>
</protein>